<dbReference type="RefSeq" id="WP_207090589.1">
    <property type="nucleotide sequence ID" value="NZ_JAFLQW010000651.1"/>
</dbReference>
<evidence type="ECO:0000313" key="4">
    <source>
        <dbReference type="Proteomes" id="UP000664844"/>
    </source>
</evidence>
<feature type="transmembrane region" description="Helical" evidence="1">
    <location>
        <begin position="52"/>
        <end position="71"/>
    </location>
</feature>
<evidence type="ECO:0000256" key="2">
    <source>
        <dbReference type="SAM" id="SignalP"/>
    </source>
</evidence>
<feature type="chain" id="PRO_5047526278" evidence="2">
    <location>
        <begin position="29"/>
        <end position="121"/>
    </location>
</feature>
<keyword evidence="2" id="KW-0732">Signal</keyword>
<gene>
    <name evidence="3" type="ORF">J0895_24435</name>
</gene>
<reference evidence="3 4" key="1">
    <citation type="submission" date="2021-03" db="EMBL/GenBank/DDBJ databases">
        <title>Metabolic Capacity of the Antarctic Cyanobacterium Phormidium pseudopriestleyi that Sustains Oxygenic Photosynthesis in the Presence of Hydrogen Sulfide.</title>
        <authorList>
            <person name="Lumian J.E."/>
            <person name="Jungblut A.D."/>
            <person name="Dillon M.L."/>
            <person name="Hawes I."/>
            <person name="Doran P.T."/>
            <person name="Mackey T.J."/>
            <person name="Dick G.J."/>
            <person name="Grettenberger C.L."/>
            <person name="Sumner D.Y."/>
        </authorList>
    </citation>
    <scope>NUCLEOTIDE SEQUENCE [LARGE SCALE GENOMIC DNA]</scope>
    <source>
        <strain evidence="3 4">FRX01</strain>
    </source>
</reference>
<keyword evidence="1" id="KW-0812">Transmembrane</keyword>
<accession>A0ABS3FZ84</accession>
<keyword evidence="1" id="KW-0472">Membrane</keyword>
<evidence type="ECO:0000313" key="3">
    <source>
        <dbReference type="EMBL" id="MBO0352172.1"/>
    </source>
</evidence>
<dbReference type="Proteomes" id="UP000664844">
    <property type="component" value="Unassembled WGS sequence"/>
</dbReference>
<proteinExistence type="predicted"/>
<comment type="caution">
    <text evidence="3">The sequence shown here is derived from an EMBL/GenBank/DDBJ whole genome shotgun (WGS) entry which is preliminary data.</text>
</comment>
<keyword evidence="4" id="KW-1185">Reference proteome</keyword>
<organism evidence="3 4">
    <name type="scientific">Phormidium pseudopriestleyi FRX01</name>
    <dbReference type="NCBI Taxonomy" id="1759528"/>
    <lineage>
        <taxon>Bacteria</taxon>
        <taxon>Bacillati</taxon>
        <taxon>Cyanobacteriota</taxon>
        <taxon>Cyanophyceae</taxon>
        <taxon>Oscillatoriophycideae</taxon>
        <taxon>Oscillatoriales</taxon>
        <taxon>Oscillatoriaceae</taxon>
        <taxon>Phormidium</taxon>
    </lineage>
</organism>
<keyword evidence="1" id="KW-1133">Transmembrane helix</keyword>
<sequence>MKLKHVLAGILSTAAVATGILITSEAQAASGCSFMKGLGQSTQNLSDPTGTTKAAFLGGAVLAAGASILAIRRLAGDRHPEHPEFSSTDELIPASEVFPTEVTEPQVSVSVVEEKEVTLVR</sequence>
<evidence type="ECO:0000256" key="1">
    <source>
        <dbReference type="SAM" id="Phobius"/>
    </source>
</evidence>
<name>A0ABS3FZ84_9CYAN</name>
<protein>
    <submittedName>
        <fullName evidence="3">Uncharacterized protein</fullName>
    </submittedName>
</protein>
<feature type="signal peptide" evidence="2">
    <location>
        <begin position="1"/>
        <end position="28"/>
    </location>
</feature>
<dbReference type="EMBL" id="JAFLQW010000651">
    <property type="protein sequence ID" value="MBO0352172.1"/>
    <property type="molecule type" value="Genomic_DNA"/>
</dbReference>